<evidence type="ECO:0000256" key="2">
    <source>
        <dbReference type="ARBA" id="ARBA00009853"/>
    </source>
</evidence>
<dbReference type="RefSeq" id="WP_213351792.1">
    <property type="nucleotide sequence ID" value="NZ_JAHBGB010000007.1"/>
</dbReference>
<dbReference type="InterPro" id="IPR000620">
    <property type="entry name" value="EamA_dom"/>
</dbReference>
<organism evidence="8 9">
    <name type="scientific">Ancylobacter oerskovii</name>
    <dbReference type="NCBI Taxonomy" id="459519"/>
    <lineage>
        <taxon>Bacteria</taxon>
        <taxon>Pseudomonadati</taxon>
        <taxon>Pseudomonadota</taxon>
        <taxon>Alphaproteobacteria</taxon>
        <taxon>Hyphomicrobiales</taxon>
        <taxon>Xanthobacteraceae</taxon>
        <taxon>Ancylobacter</taxon>
    </lineage>
</organism>
<keyword evidence="4 6" id="KW-1133">Transmembrane helix</keyword>
<feature type="transmembrane region" description="Helical" evidence="6">
    <location>
        <begin position="147"/>
        <end position="164"/>
    </location>
</feature>
<feature type="transmembrane region" description="Helical" evidence="6">
    <location>
        <begin position="126"/>
        <end position="141"/>
    </location>
</feature>
<comment type="subcellular location">
    <subcellularLocation>
        <location evidence="1">Membrane</location>
        <topology evidence="1">Multi-pass membrane protein</topology>
    </subcellularLocation>
</comment>
<evidence type="ECO:0000256" key="1">
    <source>
        <dbReference type="ARBA" id="ARBA00004141"/>
    </source>
</evidence>
<sequence>MSSPSAIRRGILLMIAGSSVFAANDAFSKLAIAHIPPSQIIAVRGLLAALALVAMLGWKGDLAAIRFAADRRVLLRGALEACSAVLFITALATMALGDSAAIVQVAPLATMAGAVLFFGSRIGVRQWLAVGVGFSGVLLIVKPGTTAFDMVALMPLGSALLIALRDFVTGRIGTHVPTLVVTLTTTAVGMAMGFAGATVEAWRPLDLLTLAYLAGGGITLISGHILTIAAFRGNDPAVIAPFRYATVACSVTLSAVVFGQTPDLVSIGGMALIMAAGLYTMHDHRKLALVKPAAKESGAA</sequence>
<evidence type="ECO:0000256" key="5">
    <source>
        <dbReference type="ARBA" id="ARBA00023136"/>
    </source>
</evidence>
<feature type="transmembrane region" description="Helical" evidence="6">
    <location>
        <begin position="102"/>
        <end position="119"/>
    </location>
</feature>
<feature type="transmembrane region" description="Helical" evidence="6">
    <location>
        <begin position="238"/>
        <end position="258"/>
    </location>
</feature>
<accession>A0ABW4YZW2</accession>
<dbReference type="Proteomes" id="UP001597299">
    <property type="component" value="Unassembled WGS sequence"/>
</dbReference>
<evidence type="ECO:0000313" key="9">
    <source>
        <dbReference type="Proteomes" id="UP001597299"/>
    </source>
</evidence>
<comment type="similarity">
    <text evidence="2">Belongs to the drug/metabolite transporter (DMT) superfamily. 10 TMS drug/metabolite exporter (DME) (TC 2.A.7.3) family.</text>
</comment>
<dbReference type="EMBL" id="JBHUHD010000001">
    <property type="protein sequence ID" value="MFD2141764.1"/>
    <property type="molecule type" value="Genomic_DNA"/>
</dbReference>
<proteinExistence type="inferred from homology"/>
<dbReference type="PANTHER" id="PTHR22911">
    <property type="entry name" value="ACYL-MALONYL CONDENSING ENZYME-RELATED"/>
    <property type="match status" value="1"/>
</dbReference>
<feature type="transmembrane region" description="Helical" evidence="6">
    <location>
        <begin position="38"/>
        <end position="58"/>
    </location>
</feature>
<evidence type="ECO:0000256" key="4">
    <source>
        <dbReference type="ARBA" id="ARBA00022989"/>
    </source>
</evidence>
<feature type="transmembrane region" description="Helical" evidence="6">
    <location>
        <begin position="264"/>
        <end position="281"/>
    </location>
</feature>
<feature type="domain" description="EamA" evidence="7">
    <location>
        <begin position="9"/>
        <end position="141"/>
    </location>
</feature>
<feature type="transmembrane region" description="Helical" evidence="6">
    <location>
        <begin position="209"/>
        <end position="231"/>
    </location>
</feature>
<feature type="transmembrane region" description="Helical" evidence="6">
    <location>
        <begin position="78"/>
        <end position="96"/>
    </location>
</feature>
<dbReference type="InterPro" id="IPR037185">
    <property type="entry name" value="EmrE-like"/>
</dbReference>
<evidence type="ECO:0000259" key="7">
    <source>
        <dbReference type="Pfam" id="PF00892"/>
    </source>
</evidence>
<dbReference type="PANTHER" id="PTHR22911:SF6">
    <property type="entry name" value="SOLUTE CARRIER FAMILY 35 MEMBER G1"/>
    <property type="match status" value="1"/>
</dbReference>
<keyword evidence="9" id="KW-1185">Reference proteome</keyword>
<evidence type="ECO:0000313" key="8">
    <source>
        <dbReference type="EMBL" id="MFD2141764.1"/>
    </source>
</evidence>
<comment type="caution">
    <text evidence="8">The sequence shown here is derived from an EMBL/GenBank/DDBJ whole genome shotgun (WGS) entry which is preliminary data.</text>
</comment>
<evidence type="ECO:0000256" key="6">
    <source>
        <dbReference type="SAM" id="Phobius"/>
    </source>
</evidence>
<name>A0ABW4YZW2_9HYPH</name>
<evidence type="ECO:0000256" key="3">
    <source>
        <dbReference type="ARBA" id="ARBA00022692"/>
    </source>
</evidence>
<keyword evidence="3 6" id="KW-0812">Transmembrane</keyword>
<reference evidence="9" key="1">
    <citation type="journal article" date="2019" name="Int. J. Syst. Evol. Microbiol.">
        <title>The Global Catalogue of Microorganisms (GCM) 10K type strain sequencing project: providing services to taxonomists for standard genome sequencing and annotation.</title>
        <authorList>
            <consortium name="The Broad Institute Genomics Platform"/>
            <consortium name="The Broad Institute Genome Sequencing Center for Infectious Disease"/>
            <person name="Wu L."/>
            <person name="Ma J."/>
        </authorList>
    </citation>
    <scope>NUCLEOTIDE SEQUENCE [LARGE SCALE GENOMIC DNA]</scope>
    <source>
        <strain evidence="9">CCM 7435</strain>
    </source>
</reference>
<dbReference type="SUPFAM" id="SSF103481">
    <property type="entry name" value="Multidrug resistance efflux transporter EmrE"/>
    <property type="match status" value="2"/>
</dbReference>
<feature type="transmembrane region" description="Helical" evidence="6">
    <location>
        <begin position="176"/>
        <end position="197"/>
    </location>
</feature>
<dbReference type="Pfam" id="PF00892">
    <property type="entry name" value="EamA"/>
    <property type="match status" value="1"/>
</dbReference>
<gene>
    <name evidence="8" type="ORF">ACFSNC_15235</name>
</gene>
<keyword evidence="5 6" id="KW-0472">Membrane</keyword>
<protein>
    <submittedName>
        <fullName evidence="8">DMT family transporter</fullName>
    </submittedName>
</protein>